<dbReference type="Proteomes" id="UP000078540">
    <property type="component" value="Unassembled WGS sequence"/>
</dbReference>
<name>A0A195BIK8_9HYME</name>
<feature type="compositionally biased region" description="Basic residues" evidence="1">
    <location>
        <begin position="256"/>
        <end position="267"/>
    </location>
</feature>
<keyword evidence="2" id="KW-1133">Transmembrane helix</keyword>
<sequence>MLGKDASAMKRMSTAFTIPDATLISVAAELLSDAKWKRGGKPEEKPAWSDVQQVGKPTVEARCCKFERAADIASTVTATKSPLARFKSSRTCGNCANVKCRPINPGHGAEILLYTALSMTCYFFNASYFLLFIIADGKWLISIIAGFIDVKTRHDRKADKNKAYAKKFLVFLTVPIQRKIARGAVCDRIENTTIARCAIYNPNICPEAMAMSRLYRNAENALCIVVQTKREGIMIAYCDFSGQLTNASMPLVNTRRASKPPFKHSRPTTRGMPAPLFA</sequence>
<evidence type="ECO:0000313" key="4">
    <source>
        <dbReference type="Proteomes" id="UP000078540"/>
    </source>
</evidence>
<evidence type="ECO:0000256" key="1">
    <source>
        <dbReference type="SAM" id="MobiDB-lite"/>
    </source>
</evidence>
<evidence type="ECO:0000256" key="2">
    <source>
        <dbReference type="SAM" id="Phobius"/>
    </source>
</evidence>
<dbReference type="EMBL" id="KQ976467">
    <property type="protein sequence ID" value="KYM84125.1"/>
    <property type="molecule type" value="Genomic_DNA"/>
</dbReference>
<protein>
    <submittedName>
        <fullName evidence="3">Uncharacterized protein</fullName>
    </submittedName>
</protein>
<reference evidence="3 4" key="1">
    <citation type="submission" date="2015-09" db="EMBL/GenBank/DDBJ databases">
        <title>Atta colombica WGS genome.</title>
        <authorList>
            <person name="Nygaard S."/>
            <person name="Hu H."/>
            <person name="Boomsma J."/>
            <person name="Zhang G."/>
        </authorList>
    </citation>
    <scope>NUCLEOTIDE SEQUENCE [LARGE SCALE GENOMIC DNA]</scope>
    <source>
        <strain evidence="3">Treedump-2</strain>
        <tissue evidence="3">Whole body</tissue>
    </source>
</reference>
<feature type="transmembrane region" description="Helical" evidence="2">
    <location>
        <begin position="128"/>
        <end position="148"/>
    </location>
</feature>
<proteinExistence type="predicted"/>
<evidence type="ECO:0000313" key="3">
    <source>
        <dbReference type="EMBL" id="KYM84125.1"/>
    </source>
</evidence>
<keyword evidence="2" id="KW-0812">Transmembrane</keyword>
<gene>
    <name evidence="3" type="ORF">ALC53_05502</name>
</gene>
<keyword evidence="2" id="KW-0472">Membrane</keyword>
<keyword evidence="4" id="KW-1185">Reference proteome</keyword>
<accession>A0A195BIK8</accession>
<dbReference type="AlphaFoldDB" id="A0A195BIK8"/>
<feature type="region of interest" description="Disordered" evidence="1">
    <location>
        <begin position="255"/>
        <end position="278"/>
    </location>
</feature>
<organism evidence="3 4">
    <name type="scientific">Atta colombica</name>
    <dbReference type="NCBI Taxonomy" id="520822"/>
    <lineage>
        <taxon>Eukaryota</taxon>
        <taxon>Metazoa</taxon>
        <taxon>Ecdysozoa</taxon>
        <taxon>Arthropoda</taxon>
        <taxon>Hexapoda</taxon>
        <taxon>Insecta</taxon>
        <taxon>Pterygota</taxon>
        <taxon>Neoptera</taxon>
        <taxon>Endopterygota</taxon>
        <taxon>Hymenoptera</taxon>
        <taxon>Apocrita</taxon>
        <taxon>Aculeata</taxon>
        <taxon>Formicoidea</taxon>
        <taxon>Formicidae</taxon>
        <taxon>Myrmicinae</taxon>
        <taxon>Atta</taxon>
    </lineage>
</organism>